<organism evidence="1 2">
    <name type="scientific">Massilia arenae</name>
    <dbReference type="NCBI Taxonomy" id="2603288"/>
    <lineage>
        <taxon>Bacteria</taxon>
        <taxon>Pseudomonadati</taxon>
        <taxon>Pseudomonadota</taxon>
        <taxon>Betaproteobacteria</taxon>
        <taxon>Burkholderiales</taxon>
        <taxon>Oxalobacteraceae</taxon>
        <taxon>Telluria group</taxon>
        <taxon>Massilia</taxon>
    </lineage>
</organism>
<proteinExistence type="predicted"/>
<evidence type="ECO:0000313" key="2">
    <source>
        <dbReference type="Proteomes" id="UP000321413"/>
    </source>
</evidence>
<name>A0A5C7FVX2_9BURK</name>
<sequence>MFGLFKKKAPAQAALPALRADQLQPRLKHINFLRALQAAGVPPEQQPSHAPLCGELIVTYAFDLPDSFMMATPKLVESVAVSATALPGIARANLERALPQPKFFAKDGCKVAVTGEDLEATLLLVDGLWDAMASQVRGDILVSAPRRDRILMCDSADPNAVVTLREQAQQFFDEHNDAHRLSTQVMVRRSGSWALFDGQ</sequence>
<dbReference type="RefSeq" id="WP_147935014.1">
    <property type="nucleotide sequence ID" value="NZ_VPFD01000012.1"/>
</dbReference>
<protein>
    <submittedName>
        <fullName evidence="1">DUF1444 domain-containing protein</fullName>
    </submittedName>
</protein>
<keyword evidence="2" id="KW-1185">Reference proteome</keyword>
<comment type="caution">
    <text evidence="1">The sequence shown here is derived from an EMBL/GenBank/DDBJ whole genome shotgun (WGS) entry which is preliminary data.</text>
</comment>
<accession>A0A5C7FVX2</accession>
<evidence type="ECO:0000313" key="1">
    <source>
        <dbReference type="EMBL" id="TXF99529.1"/>
    </source>
</evidence>
<dbReference type="EMBL" id="VPFD01000012">
    <property type="protein sequence ID" value="TXF99529.1"/>
    <property type="molecule type" value="Genomic_DNA"/>
</dbReference>
<dbReference type="Proteomes" id="UP000321413">
    <property type="component" value="Unassembled WGS sequence"/>
</dbReference>
<dbReference type="AlphaFoldDB" id="A0A5C7FVX2"/>
<reference evidence="1 2" key="1">
    <citation type="submission" date="2019-08" db="EMBL/GenBank/DDBJ databases">
        <title>Massilia golmudensis sp. nov., isolated from sand in the Qinghai-Tibetan Plateau.</title>
        <authorList>
            <person name="Zhang B."/>
        </authorList>
    </citation>
    <scope>NUCLEOTIDE SEQUENCE [LARGE SCALE GENOMIC DNA]</scope>
    <source>
        <strain evidence="1 2">GEM5</strain>
    </source>
</reference>
<gene>
    <name evidence="1" type="ORF">FVD38_11935</name>
</gene>